<reference evidence="2 3" key="1">
    <citation type="submission" date="2016-08" db="EMBL/GenBank/DDBJ databases">
        <title>Whole genome sequence of Pseudomonas graminis strain UASWS1507, a potential biological control agent for agriculture.</title>
        <authorList>
            <person name="Crovadore J."/>
            <person name="Calmin G."/>
            <person name="Chablais R."/>
            <person name="Cochard B."/>
            <person name="Lefort F."/>
        </authorList>
    </citation>
    <scope>NUCLEOTIDE SEQUENCE [LARGE SCALE GENOMIC DNA]</scope>
    <source>
        <strain evidence="2 3">UASWS1507</strain>
    </source>
</reference>
<dbReference type="AlphaFoldDB" id="A0A1C2ECH6"/>
<evidence type="ECO:0000313" key="2">
    <source>
        <dbReference type="EMBL" id="OCX24541.1"/>
    </source>
</evidence>
<dbReference type="EMBL" id="MDEN01000054">
    <property type="protein sequence ID" value="OCX24541.1"/>
    <property type="molecule type" value="Genomic_DNA"/>
</dbReference>
<dbReference type="Proteomes" id="UP000095143">
    <property type="component" value="Unassembled WGS sequence"/>
</dbReference>
<gene>
    <name evidence="2" type="ORF">BBI10_04705</name>
</gene>
<organism evidence="2 3">
    <name type="scientific">Pseudomonas graminis</name>
    <dbReference type="NCBI Taxonomy" id="158627"/>
    <lineage>
        <taxon>Bacteria</taxon>
        <taxon>Pseudomonadati</taxon>
        <taxon>Pseudomonadota</taxon>
        <taxon>Gammaproteobacteria</taxon>
        <taxon>Pseudomonadales</taxon>
        <taxon>Pseudomonadaceae</taxon>
        <taxon>Pseudomonas</taxon>
    </lineage>
</organism>
<feature type="region of interest" description="Disordered" evidence="1">
    <location>
        <begin position="1"/>
        <end position="67"/>
    </location>
</feature>
<comment type="caution">
    <text evidence="2">The sequence shown here is derived from an EMBL/GenBank/DDBJ whole genome shotgun (WGS) entry which is preliminary data.</text>
</comment>
<name>A0A1C2ECH6_9PSED</name>
<sequence length="82" mass="8607">MPHREVDSDCAGLFPAKAGPTGTQSAPDGFTTRSVGNDQIKSFPAKAGPTKSMRGVSGTGGDPRKTGFSREALDLLLIFIRK</sequence>
<evidence type="ECO:0000256" key="1">
    <source>
        <dbReference type="SAM" id="MobiDB-lite"/>
    </source>
</evidence>
<proteinExistence type="predicted"/>
<feature type="compositionally biased region" description="Polar residues" evidence="1">
    <location>
        <begin position="21"/>
        <end position="40"/>
    </location>
</feature>
<accession>A0A1C2ECH6</accession>
<evidence type="ECO:0000313" key="3">
    <source>
        <dbReference type="Proteomes" id="UP000095143"/>
    </source>
</evidence>
<protein>
    <submittedName>
        <fullName evidence="2">Uncharacterized protein</fullName>
    </submittedName>
</protein>